<evidence type="ECO:0000313" key="1">
    <source>
        <dbReference type="EMBL" id="KAH9825498.1"/>
    </source>
</evidence>
<proteinExistence type="predicted"/>
<protein>
    <submittedName>
        <fullName evidence="1">Uncharacterized protein</fullName>
    </submittedName>
</protein>
<reference evidence="1 2" key="1">
    <citation type="journal article" date="2018" name="IMA Fungus">
        <title>IMA Genome-F 10: Nine draft genome sequences of Claviceps purpurea s.lat., including C. arundinis, C. humidiphila, and C. cf. spartinae, pseudomolecules for the pitch canker pathogen Fusarium circinatum, draft genome of Davidsoniella eucalypti, Grosmannia galeiformis, Quambalaria eucalypti, and Teratosphaeria destructans.</title>
        <authorList>
            <person name="Wingfield B.D."/>
            <person name="Liu M."/>
            <person name="Nguyen H.D."/>
            <person name="Lane F.A."/>
            <person name="Morgan S.W."/>
            <person name="De Vos L."/>
            <person name="Wilken P.M."/>
            <person name="Duong T.A."/>
            <person name="Aylward J."/>
            <person name="Coetzee M.P."/>
            <person name="Dadej K."/>
            <person name="De Beer Z.W."/>
            <person name="Findlay W."/>
            <person name="Havenga M."/>
            <person name="Kolarik M."/>
            <person name="Menzies J.G."/>
            <person name="Naidoo K."/>
            <person name="Pochopski O."/>
            <person name="Shoukouhi P."/>
            <person name="Santana Q.C."/>
            <person name="Seifert K.A."/>
            <person name="Soal N."/>
            <person name="Steenkamp E.T."/>
            <person name="Tatham C.T."/>
            <person name="van der Nest M.A."/>
            <person name="Wingfield M.J."/>
        </authorList>
    </citation>
    <scope>NUCLEOTIDE SEQUENCE [LARGE SCALE GENOMIC DNA]</scope>
    <source>
        <strain evidence="1">CMW44962</strain>
    </source>
</reference>
<dbReference type="AlphaFoldDB" id="A0A9W7SN23"/>
<evidence type="ECO:0000313" key="2">
    <source>
        <dbReference type="Proteomes" id="UP001138500"/>
    </source>
</evidence>
<dbReference type="EMBL" id="RIBY02002112">
    <property type="protein sequence ID" value="KAH9825498.1"/>
    <property type="molecule type" value="Genomic_DNA"/>
</dbReference>
<accession>A0A9W7SN23</accession>
<reference evidence="1 2" key="2">
    <citation type="journal article" date="2021" name="Curr. Genet.">
        <title>Genetic response to nitrogen starvation in the aggressive Eucalyptus foliar pathogen Teratosphaeria destructans.</title>
        <authorList>
            <person name="Havenga M."/>
            <person name="Wingfield B.D."/>
            <person name="Wingfield M.J."/>
            <person name="Dreyer L.L."/>
            <person name="Roets F."/>
            <person name="Aylward J."/>
        </authorList>
    </citation>
    <scope>NUCLEOTIDE SEQUENCE [LARGE SCALE GENOMIC DNA]</scope>
    <source>
        <strain evidence="1">CMW44962</strain>
    </source>
</reference>
<keyword evidence="2" id="KW-1185">Reference proteome</keyword>
<gene>
    <name evidence="1" type="ORF">Tdes44962_MAKER04201</name>
</gene>
<sequence>MTIATAKTAEHSMAACEKARAATPAGLLLPLATAVERSMRPTASVTPFKRSTVAIAGPTLKKSTRIKFGALP</sequence>
<name>A0A9W7SN23_9PEZI</name>
<dbReference type="Proteomes" id="UP001138500">
    <property type="component" value="Unassembled WGS sequence"/>
</dbReference>
<organism evidence="1 2">
    <name type="scientific">Teratosphaeria destructans</name>
    <dbReference type="NCBI Taxonomy" id="418781"/>
    <lineage>
        <taxon>Eukaryota</taxon>
        <taxon>Fungi</taxon>
        <taxon>Dikarya</taxon>
        <taxon>Ascomycota</taxon>
        <taxon>Pezizomycotina</taxon>
        <taxon>Dothideomycetes</taxon>
        <taxon>Dothideomycetidae</taxon>
        <taxon>Mycosphaerellales</taxon>
        <taxon>Teratosphaeriaceae</taxon>
        <taxon>Teratosphaeria</taxon>
    </lineage>
</organism>
<comment type="caution">
    <text evidence="1">The sequence shown here is derived from an EMBL/GenBank/DDBJ whole genome shotgun (WGS) entry which is preliminary data.</text>
</comment>